<sequence length="148" mass="16496">MMYVRGLNLRVVANDAQAGPGRSTQSTAQGARVWQHTRTQDGLRSLPWASGATSTAYLPEIVRTRGRRGYLVSWRPIPLRHAEACAAARCRESTLPKRLGFQNLSSIESHTIGTVMLFSDIDPGPYRKRQHYLAPVNDYHQRPAALPS</sequence>
<dbReference type="Proteomes" id="UP000299102">
    <property type="component" value="Unassembled WGS sequence"/>
</dbReference>
<evidence type="ECO:0000313" key="2">
    <source>
        <dbReference type="Proteomes" id="UP000299102"/>
    </source>
</evidence>
<gene>
    <name evidence="1" type="ORF">EVAR_24211_1</name>
</gene>
<evidence type="ECO:0000313" key="1">
    <source>
        <dbReference type="EMBL" id="GBP46018.1"/>
    </source>
</evidence>
<proteinExistence type="predicted"/>
<keyword evidence="2" id="KW-1185">Reference proteome</keyword>
<reference evidence="1 2" key="1">
    <citation type="journal article" date="2019" name="Commun. Biol.">
        <title>The bagworm genome reveals a unique fibroin gene that provides high tensile strength.</title>
        <authorList>
            <person name="Kono N."/>
            <person name="Nakamura H."/>
            <person name="Ohtoshi R."/>
            <person name="Tomita M."/>
            <person name="Numata K."/>
            <person name="Arakawa K."/>
        </authorList>
    </citation>
    <scope>NUCLEOTIDE SEQUENCE [LARGE SCALE GENOMIC DNA]</scope>
</reference>
<name>A0A4C1W3W6_EUMVA</name>
<dbReference type="AlphaFoldDB" id="A0A4C1W3W6"/>
<protein>
    <submittedName>
        <fullName evidence="1">Uncharacterized protein</fullName>
    </submittedName>
</protein>
<comment type="caution">
    <text evidence="1">The sequence shown here is derived from an EMBL/GenBank/DDBJ whole genome shotgun (WGS) entry which is preliminary data.</text>
</comment>
<organism evidence="1 2">
    <name type="scientific">Eumeta variegata</name>
    <name type="common">Bagworm moth</name>
    <name type="synonym">Eumeta japonica</name>
    <dbReference type="NCBI Taxonomy" id="151549"/>
    <lineage>
        <taxon>Eukaryota</taxon>
        <taxon>Metazoa</taxon>
        <taxon>Ecdysozoa</taxon>
        <taxon>Arthropoda</taxon>
        <taxon>Hexapoda</taxon>
        <taxon>Insecta</taxon>
        <taxon>Pterygota</taxon>
        <taxon>Neoptera</taxon>
        <taxon>Endopterygota</taxon>
        <taxon>Lepidoptera</taxon>
        <taxon>Glossata</taxon>
        <taxon>Ditrysia</taxon>
        <taxon>Tineoidea</taxon>
        <taxon>Psychidae</taxon>
        <taxon>Oiketicinae</taxon>
        <taxon>Eumeta</taxon>
    </lineage>
</organism>
<dbReference type="EMBL" id="BGZK01000475">
    <property type="protein sequence ID" value="GBP46018.1"/>
    <property type="molecule type" value="Genomic_DNA"/>
</dbReference>
<accession>A0A4C1W3W6</accession>